<dbReference type="Proteomes" id="UP001240171">
    <property type="component" value="Unassembled WGS sequence"/>
</dbReference>
<protein>
    <submittedName>
        <fullName evidence="2">Carboxymuconolactone decarboxylase family protein</fullName>
    </submittedName>
</protein>
<dbReference type="InterPro" id="IPR003779">
    <property type="entry name" value="CMD-like"/>
</dbReference>
<accession>A0ABT9CHA0</accession>
<dbReference type="Gene3D" id="1.20.1290.10">
    <property type="entry name" value="AhpD-like"/>
    <property type="match status" value="1"/>
</dbReference>
<dbReference type="SUPFAM" id="SSF69118">
    <property type="entry name" value="AhpD-like"/>
    <property type="match status" value="1"/>
</dbReference>
<name>A0ABT9CHA0_9BACL</name>
<dbReference type="Pfam" id="PF02627">
    <property type="entry name" value="CMD"/>
    <property type="match status" value="1"/>
</dbReference>
<dbReference type="InterPro" id="IPR052512">
    <property type="entry name" value="4CMD/NDH-1_regulator"/>
</dbReference>
<evidence type="ECO:0000313" key="3">
    <source>
        <dbReference type="Proteomes" id="UP001240171"/>
    </source>
</evidence>
<dbReference type="EMBL" id="JAUQTB010000019">
    <property type="protein sequence ID" value="MDO7908645.1"/>
    <property type="molecule type" value="Genomic_DNA"/>
</dbReference>
<reference evidence="2 3" key="1">
    <citation type="submission" date="2023-07" db="EMBL/GenBank/DDBJ databases">
        <title>Paenibacillus sp. JX-17 nov. isolated from soil.</title>
        <authorList>
            <person name="Wan Y."/>
            <person name="Liu B."/>
        </authorList>
    </citation>
    <scope>NUCLEOTIDE SEQUENCE [LARGE SCALE GENOMIC DNA]</scope>
    <source>
        <strain evidence="2 3">JX-17</strain>
    </source>
</reference>
<evidence type="ECO:0000259" key="1">
    <source>
        <dbReference type="Pfam" id="PF02627"/>
    </source>
</evidence>
<organism evidence="2 3">
    <name type="scientific">Paenibacillus lacisoli</name>
    <dbReference type="NCBI Taxonomy" id="3064525"/>
    <lineage>
        <taxon>Bacteria</taxon>
        <taxon>Bacillati</taxon>
        <taxon>Bacillota</taxon>
        <taxon>Bacilli</taxon>
        <taxon>Bacillales</taxon>
        <taxon>Paenibacillaceae</taxon>
        <taxon>Paenibacillus</taxon>
    </lineage>
</organism>
<evidence type="ECO:0000313" key="2">
    <source>
        <dbReference type="EMBL" id="MDO7908645.1"/>
    </source>
</evidence>
<dbReference type="PANTHER" id="PTHR33570:SF10">
    <property type="entry name" value="GAMMA-CARBOXYMUCONOLACTONE DECARBOXYLASE"/>
    <property type="match status" value="1"/>
</dbReference>
<keyword evidence="3" id="KW-1185">Reference proteome</keyword>
<gene>
    <name evidence="2" type="ORF">Q5741_19845</name>
</gene>
<sequence>MNVKENKSKSVDPQTERYERGWEQLKKIDGEAGERVIQSLQEVAPDLGRYVIEFAFGDIYSREGLSLQQRQLVTLSSLTTQGGCEPQLTVHLNAALNVGLSTREIVEAIMHCAPYTGFPRVLNAIQTAKRVFEERNLV</sequence>
<comment type="caution">
    <text evidence="2">The sequence shown here is derived from an EMBL/GenBank/DDBJ whole genome shotgun (WGS) entry which is preliminary data.</text>
</comment>
<dbReference type="InterPro" id="IPR029032">
    <property type="entry name" value="AhpD-like"/>
</dbReference>
<dbReference type="PANTHER" id="PTHR33570">
    <property type="entry name" value="4-CARBOXYMUCONOLACTONE DECARBOXYLASE FAMILY PROTEIN"/>
    <property type="match status" value="1"/>
</dbReference>
<proteinExistence type="predicted"/>
<feature type="domain" description="Carboxymuconolactone decarboxylase-like" evidence="1">
    <location>
        <begin position="45"/>
        <end position="129"/>
    </location>
</feature>
<dbReference type="RefSeq" id="WP_305025863.1">
    <property type="nucleotide sequence ID" value="NZ_JAUQTB010000019.1"/>
</dbReference>